<sequence length="366" mass="39124">MHLTTNPPLTTLLLFPLLSLLLPPTTSLPTTTTNTTHWHTLPPIPSLPRQEHTTVYHAPSSTLYILGGIIPTNDTTLVPPVDTASILQAYNLETQTWTEPATLARIPRALNHINAAVVGGKVWVVGGLAEDGDGGEGRVWRGVKDVYVYAPESDVWETLNSSSSPFPTPRGSAAVGTYNSIIYLAGGLTALAFTPPTQNSSKIVSAFNTSSQAWIDLPPLARTLPEERDHAASAVIGSKFYILGGRAFGQENVKDTVFVLDFEDLEKGWRVSEARMPTARGGVAAGVVGKKVYTFGGEGNRGSESGVFDQVEVFDVEGESWEKVEGGMRVPRHGTFAVGVEGRVYVPGGGVRQGGAPVMDFDVFVP</sequence>
<dbReference type="OrthoDB" id="45365at2759"/>
<keyword evidence="2" id="KW-0677">Repeat</keyword>
<dbReference type="EMBL" id="KZ805390">
    <property type="protein sequence ID" value="PVH99562.1"/>
    <property type="molecule type" value="Genomic_DNA"/>
</dbReference>
<evidence type="ECO:0000313" key="4">
    <source>
        <dbReference type="EMBL" id="PVH99562.1"/>
    </source>
</evidence>
<dbReference type="Proteomes" id="UP000244855">
    <property type="component" value="Unassembled WGS sequence"/>
</dbReference>
<dbReference type="SMART" id="SM00612">
    <property type="entry name" value="Kelch"/>
    <property type="match status" value="5"/>
</dbReference>
<dbReference type="STRING" id="97972.A0A2V1DMX5"/>
<dbReference type="PANTHER" id="PTHR24412:SF489">
    <property type="entry name" value="RING FINGER DOMAIN AND KELCH REPEAT-CONTAINING PROTEIN DDB_G0271372"/>
    <property type="match status" value="1"/>
</dbReference>
<evidence type="ECO:0000256" key="2">
    <source>
        <dbReference type="ARBA" id="ARBA00022737"/>
    </source>
</evidence>
<keyword evidence="3" id="KW-0732">Signal</keyword>
<dbReference type="Pfam" id="PF24681">
    <property type="entry name" value="Kelch_KLHDC2_KLHL20_DRC7"/>
    <property type="match status" value="1"/>
</dbReference>
<evidence type="ECO:0000313" key="5">
    <source>
        <dbReference type="Proteomes" id="UP000244855"/>
    </source>
</evidence>
<keyword evidence="1" id="KW-0880">Kelch repeat</keyword>
<dbReference type="SUPFAM" id="SSF117281">
    <property type="entry name" value="Kelch motif"/>
    <property type="match status" value="1"/>
</dbReference>
<proteinExistence type="predicted"/>
<accession>A0A2V1DMX5</accession>
<dbReference type="InterPro" id="IPR006652">
    <property type="entry name" value="Kelch_1"/>
</dbReference>
<dbReference type="Gene3D" id="2.120.10.80">
    <property type="entry name" value="Kelch-type beta propeller"/>
    <property type="match status" value="2"/>
</dbReference>
<feature type="chain" id="PRO_5015880717" evidence="3">
    <location>
        <begin position="28"/>
        <end position="366"/>
    </location>
</feature>
<evidence type="ECO:0000256" key="3">
    <source>
        <dbReference type="SAM" id="SignalP"/>
    </source>
</evidence>
<dbReference type="InterPro" id="IPR015915">
    <property type="entry name" value="Kelch-typ_b-propeller"/>
</dbReference>
<protein>
    <submittedName>
        <fullName evidence="4">Galactose oxidase</fullName>
    </submittedName>
</protein>
<dbReference type="PANTHER" id="PTHR24412">
    <property type="entry name" value="KELCH PROTEIN"/>
    <property type="match status" value="1"/>
</dbReference>
<feature type="signal peptide" evidence="3">
    <location>
        <begin position="1"/>
        <end position="27"/>
    </location>
</feature>
<reference evidence="4 5" key="1">
    <citation type="journal article" date="2018" name="Sci. Rep.">
        <title>Comparative genomics provides insights into the lifestyle and reveals functional heterogeneity of dark septate endophytic fungi.</title>
        <authorList>
            <person name="Knapp D.G."/>
            <person name="Nemeth J.B."/>
            <person name="Barry K."/>
            <person name="Hainaut M."/>
            <person name="Henrissat B."/>
            <person name="Johnson J."/>
            <person name="Kuo A."/>
            <person name="Lim J.H.P."/>
            <person name="Lipzen A."/>
            <person name="Nolan M."/>
            <person name="Ohm R.A."/>
            <person name="Tamas L."/>
            <person name="Grigoriev I.V."/>
            <person name="Spatafora J.W."/>
            <person name="Nagy L.G."/>
            <person name="Kovacs G.M."/>
        </authorList>
    </citation>
    <scope>NUCLEOTIDE SEQUENCE [LARGE SCALE GENOMIC DNA]</scope>
    <source>
        <strain evidence="4 5">DSE2036</strain>
    </source>
</reference>
<keyword evidence="5" id="KW-1185">Reference proteome</keyword>
<dbReference type="Pfam" id="PF01344">
    <property type="entry name" value="Kelch_1"/>
    <property type="match status" value="1"/>
</dbReference>
<name>A0A2V1DMX5_9PLEO</name>
<dbReference type="AlphaFoldDB" id="A0A2V1DMX5"/>
<evidence type="ECO:0000256" key="1">
    <source>
        <dbReference type="ARBA" id="ARBA00022441"/>
    </source>
</evidence>
<gene>
    <name evidence="4" type="ORF">DM02DRAFT_594144</name>
</gene>
<organism evidence="4 5">
    <name type="scientific">Periconia macrospinosa</name>
    <dbReference type="NCBI Taxonomy" id="97972"/>
    <lineage>
        <taxon>Eukaryota</taxon>
        <taxon>Fungi</taxon>
        <taxon>Dikarya</taxon>
        <taxon>Ascomycota</taxon>
        <taxon>Pezizomycotina</taxon>
        <taxon>Dothideomycetes</taxon>
        <taxon>Pleosporomycetidae</taxon>
        <taxon>Pleosporales</taxon>
        <taxon>Massarineae</taxon>
        <taxon>Periconiaceae</taxon>
        <taxon>Periconia</taxon>
    </lineage>
</organism>